<dbReference type="PANTHER" id="PTHR36947">
    <property type="entry name" value="PROTEIN CBG04364"/>
    <property type="match status" value="1"/>
</dbReference>
<reference evidence="3" key="1">
    <citation type="submission" date="2022-11" db="UniProtKB">
        <authorList>
            <consortium name="WormBaseParasite"/>
        </authorList>
    </citation>
    <scope>IDENTIFICATION</scope>
</reference>
<organism evidence="2 3">
    <name type="scientific">Acrobeloides nanus</name>
    <dbReference type="NCBI Taxonomy" id="290746"/>
    <lineage>
        <taxon>Eukaryota</taxon>
        <taxon>Metazoa</taxon>
        <taxon>Ecdysozoa</taxon>
        <taxon>Nematoda</taxon>
        <taxon>Chromadorea</taxon>
        <taxon>Rhabditida</taxon>
        <taxon>Tylenchina</taxon>
        <taxon>Cephalobomorpha</taxon>
        <taxon>Cephaloboidea</taxon>
        <taxon>Cephalobidae</taxon>
        <taxon>Acrobeloides</taxon>
    </lineage>
</organism>
<evidence type="ECO:0000313" key="3">
    <source>
        <dbReference type="WBParaSite" id="ACRNAN_scaffold3280.g29132.t1"/>
    </source>
</evidence>
<name>A0A914DQ76_9BILA</name>
<dbReference type="Pfam" id="PF24998">
    <property type="entry name" value="DUF7778"/>
    <property type="match status" value="1"/>
</dbReference>
<feature type="domain" description="DUF7778" evidence="1">
    <location>
        <begin position="79"/>
        <end position="167"/>
    </location>
</feature>
<sequence>MTSNHGQNCIVLEVLTDRKLIEIPKSCDVLHVGKIATKKEGGFKNLYDLPPTSMLNLLTADLMTDFLRIRIFHQGWLCNRDSGWMRTMCALSSSNGLLFIYTKPYKGYALKLSYAKMMKTISPRKKVSVPEKSAKSCVLKLKWDFGRLEIHLAKKQIGDWRRPLVKAFDAQYPCFENSHSIKANPAPQTISTIHTLTDLAMSSTSSSDSWASALSNREVGFTAIEASSSKSDELEEISLEDVIEESCSLTSVQEIAHIPEVPIEVETTSKSNNDSLTLIMKFPSFEATIRQPVYRLETEREKVSSPIPLVRISKKISYFEGLDQLVTEKTMDGRNAQPIENDTESQCETTSAIIYVPKIPSWKLALMKTPF</sequence>
<keyword evidence="2" id="KW-1185">Reference proteome</keyword>
<dbReference type="WBParaSite" id="ACRNAN_scaffold3280.g29132.t1">
    <property type="protein sequence ID" value="ACRNAN_scaffold3280.g29132.t1"/>
    <property type="gene ID" value="ACRNAN_scaffold3280.g29132"/>
</dbReference>
<dbReference type="PANTHER" id="PTHR36947:SF6">
    <property type="entry name" value="TLDC DOMAIN-CONTAINING PROTEIN"/>
    <property type="match status" value="1"/>
</dbReference>
<protein>
    <recommendedName>
        <fullName evidence="1">DUF7778 domain-containing protein</fullName>
    </recommendedName>
</protein>
<dbReference type="InterPro" id="IPR056680">
    <property type="entry name" value="DUF7778"/>
</dbReference>
<evidence type="ECO:0000259" key="1">
    <source>
        <dbReference type="Pfam" id="PF24998"/>
    </source>
</evidence>
<evidence type="ECO:0000313" key="2">
    <source>
        <dbReference type="Proteomes" id="UP000887540"/>
    </source>
</evidence>
<dbReference type="Proteomes" id="UP000887540">
    <property type="component" value="Unplaced"/>
</dbReference>
<dbReference type="AlphaFoldDB" id="A0A914DQ76"/>
<accession>A0A914DQ76</accession>
<proteinExistence type="predicted"/>